<proteinExistence type="predicted"/>
<evidence type="ECO:0000313" key="1">
    <source>
        <dbReference type="EnsemblMetazoa" id="RPRC003926-PA"/>
    </source>
</evidence>
<evidence type="ECO:0000313" key="2">
    <source>
        <dbReference type="Proteomes" id="UP000015103"/>
    </source>
</evidence>
<dbReference type="EnsemblMetazoa" id="RPRC003926-RA">
    <property type="protein sequence ID" value="RPRC003926-PA"/>
    <property type="gene ID" value="RPRC003926"/>
</dbReference>
<organism evidence="1 2">
    <name type="scientific">Rhodnius prolixus</name>
    <name type="common">Triatomid bug</name>
    <dbReference type="NCBI Taxonomy" id="13249"/>
    <lineage>
        <taxon>Eukaryota</taxon>
        <taxon>Metazoa</taxon>
        <taxon>Ecdysozoa</taxon>
        <taxon>Arthropoda</taxon>
        <taxon>Hexapoda</taxon>
        <taxon>Insecta</taxon>
        <taxon>Pterygota</taxon>
        <taxon>Neoptera</taxon>
        <taxon>Paraneoptera</taxon>
        <taxon>Hemiptera</taxon>
        <taxon>Heteroptera</taxon>
        <taxon>Panheteroptera</taxon>
        <taxon>Cimicomorpha</taxon>
        <taxon>Reduviidae</taxon>
        <taxon>Triatominae</taxon>
        <taxon>Rhodnius</taxon>
    </lineage>
</organism>
<protein>
    <submittedName>
        <fullName evidence="1">Uncharacterized protein</fullName>
    </submittedName>
</protein>
<dbReference type="HOGENOM" id="CLU_1125744_0_0_1"/>
<accession>T1HIQ3</accession>
<keyword evidence="2" id="KW-1185">Reference proteome</keyword>
<dbReference type="Proteomes" id="UP000015103">
    <property type="component" value="Unassembled WGS sequence"/>
</dbReference>
<dbReference type="EMBL" id="ACPB03001509">
    <property type="status" value="NOT_ANNOTATED_CDS"/>
    <property type="molecule type" value="Genomic_DNA"/>
</dbReference>
<dbReference type="AlphaFoldDB" id="T1HIQ3"/>
<dbReference type="VEuPathDB" id="VectorBase:RPRC003926"/>
<sequence length="247" mass="28371">MIDVSDGVYYLIIAIISIGVVFTIKYKLKQPEASFVVKLLNNQLTSSVFVNFVSKRHEHIKNVTRKEHFFKEDGAGDCNNSMREMDTLPFRTGLIRARFQSQIDESENAVNKLTTTALVERPPLQFKEEFEQRKQRFLNEDQVDRPDDAGATEYRNYVSFRNTTGSDCKERPLTVGLPEINKTQENDIIDTDSIPLAQQYHGLPDEALKTSSEDLTDSKNEVDQEKDDDCLVNCIYYTQQFCDCCIL</sequence>
<name>T1HIQ3_RHOPR</name>
<dbReference type="InParanoid" id="T1HIQ3"/>
<reference evidence="1" key="1">
    <citation type="submission" date="2015-05" db="UniProtKB">
        <authorList>
            <consortium name="EnsemblMetazoa"/>
        </authorList>
    </citation>
    <scope>IDENTIFICATION</scope>
</reference>